<evidence type="ECO:0000313" key="1">
    <source>
        <dbReference type="EMBL" id="SDL71194.1"/>
    </source>
</evidence>
<keyword evidence="2" id="KW-1185">Reference proteome</keyword>
<dbReference type="RefSeq" id="WP_089759480.1">
    <property type="nucleotide sequence ID" value="NZ_FNGO01000008.1"/>
</dbReference>
<dbReference type="Proteomes" id="UP000199476">
    <property type="component" value="Unassembled WGS sequence"/>
</dbReference>
<gene>
    <name evidence="1" type="ORF">SAMN04488692_1086</name>
</gene>
<accession>A0A1G9MAP4</accession>
<dbReference type="EMBL" id="FNGO01000008">
    <property type="protein sequence ID" value="SDL71194.1"/>
    <property type="molecule type" value="Genomic_DNA"/>
</dbReference>
<evidence type="ECO:0000313" key="2">
    <source>
        <dbReference type="Proteomes" id="UP000199476"/>
    </source>
</evidence>
<organism evidence="1 2">
    <name type="scientific">Halarsenatibacter silvermanii</name>
    <dbReference type="NCBI Taxonomy" id="321763"/>
    <lineage>
        <taxon>Bacteria</taxon>
        <taxon>Bacillati</taxon>
        <taxon>Bacillota</taxon>
        <taxon>Clostridia</taxon>
        <taxon>Halanaerobiales</taxon>
        <taxon>Halarsenatibacteraceae</taxon>
        <taxon>Halarsenatibacter</taxon>
    </lineage>
</organism>
<sequence>MTEEMEGLEPEMIKDSSISFRGKLGEYTTRIDRNGHQLVYKLDESRDDPGQKQLDVRQRFKNCSERLTALEKSDIISWKNRVAGKANTYQGLFVQLAQRAYYRENSSFNLIRGVKVLDKKPDSVNFIFTFDVPGDFIVLHRKKREGSWKNDNFILSDITADKGTFSLIKLTPETEYMVRIIQPRTPIQTREERNLGIVGNQPVPTHIMGESGDYCFQTAV</sequence>
<proteinExistence type="predicted"/>
<dbReference type="AlphaFoldDB" id="A0A1G9MAP4"/>
<protein>
    <submittedName>
        <fullName evidence="1">Uncharacterized protein</fullName>
    </submittedName>
</protein>
<name>A0A1G9MAP4_9FIRM</name>
<reference evidence="1 2" key="1">
    <citation type="submission" date="2016-10" db="EMBL/GenBank/DDBJ databases">
        <authorList>
            <person name="de Groot N.N."/>
        </authorList>
    </citation>
    <scope>NUCLEOTIDE SEQUENCE [LARGE SCALE GENOMIC DNA]</scope>
    <source>
        <strain evidence="1 2">SLAS-1</strain>
    </source>
</reference>